<evidence type="ECO:0000313" key="4">
    <source>
        <dbReference type="Proteomes" id="UP000266188"/>
    </source>
</evidence>
<feature type="domain" description="Phosducin" evidence="2">
    <location>
        <begin position="48"/>
        <end position="212"/>
    </location>
</feature>
<dbReference type="SUPFAM" id="SSF52833">
    <property type="entry name" value="Thioredoxin-like"/>
    <property type="match status" value="1"/>
</dbReference>
<comment type="caution">
    <text evidence="3">The sequence shown here is derived from an EMBL/GenBank/DDBJ whole genome shotgun (WGS) entry which is preliminary data.</text>
</comment>
<dbReference type="CDD" id="cd02988">
    <property type="entry name" value="Phd_like_VIAF"/>
    <property type="match status" value="1"/>
</dbReference>
<protein>
    <submittedName>
        <fullName evidence="3">Phosducin family</fullName>
    </submittedName>
</protein>
<dbReference type="GO" id="GO:0006457">
    <property type="term" value="P:protein folding"/>
    <property type="evidence" value="ECO:0007669"/>
    <property type="project" value="TreeGrafter"/>
</dbReference>
<dbReference type="OrthoDB" id="45518at2759"/>
<dbReference type="PANTHER" id="PTHR45809:SF3">
    <property type="entry name" value="VIRAL IAP-ASSOCIATED FACTOR HOMOLOG"/>
    <property type="match status" value="1"/>
</dbReference>
<dbReference type="InterPro" id="IPR036249">
    <property type="entry name" value="Thioredoxin-like_sf"/>
</dbReference>
<dbReference type="InterPro" id="IPR051498">
    <property type="entry name" value="Phosducin-like_chap/apop_reg"/>
</dbReference>
<dbReference type="GO" id="GO:0005737">
    <property type="term" value="C:cytoplasm"/>
    <property type="evidence" value="ECO:0007669"/>
    <property type="project" value="TreeGrafter"/>
</dbReference>
<dbReference type="STRING" id="2070753.A0A3A2ZEF1"/>
<evidence type="ECO:0000256" key="1">
    <source>
        <dbReference type="ARBA" id="ARBA00009686"/>
    </source>
</evidence>
<comment type="similarity">
    <text evidence="1">Belongs to the phosducin family.</text>
</comment>
<dbReference type="Pfam" id="PF02114">
    <property type="entry name" value="Phosducin"/>
    <property type="match status" value="1"/>
</dbReference>
<dbReference type="Proteomes" id="UP000266188">
    <property type="component" value="Unassembled WGS sequence"/>
</dbReference>
<dbReference type="EMBL" id="MVGC01000283">
    <property type="protein sequence ID" value="RJE20713.1"/>
    <property type="molecule type" value="Genomic_DNA"/>
</dbReference>
<accession>A0A3A2ZEF1</accession>
<reference evidence="4" key="1">
    <citation type="submission" date="2017-02" db="EMBL/GenBank/DDBJ databases">
        <authorList>
            <person name="Tafer H."/>
            <person name="Lopandic K."/>
        </authorList>
    </citation>
    <scope>NUCLEOTIDE SEQUENCE [LARGE SCALE GENOMIC DNA]</scope>
    <source>
        <strain evidence="4">CBS 366.77</strain>
    </source>
</reference>
<organism evidence="3 4">
    <name type="scientific">Aspergillus sclerotialis</name>
    <dbReference type="NCBI Taxonomy" id="2070753"/>
    <lineage>
        <taxon>Eukaryota</taxon>
        <taxon>Fungi</taxon>
        <taxon>Dikarya</taxon>
        <taxon>Ascomycota</taxon>
        <taxon>Pezizomycotina</taxon>
        <taxon>Eurotiomycetes</taxon>
        <taxon>Eurotiomycetidae</taxon>
        <taxon>Eurotiales</taxon>
        <taxon>Aspergillaceae</taxon>
        <taxon>Aspergillus</taxon>
        <taxon>Aspergillus subgen. Polypaecilum</taxon>
    </lineage>
</organism>
<proteinExistence type="inferred from homology"/>
<dbReference type="InterPro" id="IPR024253">
    <property type="entry name" value="Phosducin_thioredoxin-like_dom"/>
</dbReference>
<keyword evidence="4" id="KW-1185">Reference proteome</keyword>
<dbReference type="AlphaFoldDB" id="A0A3A2ZEF1"/>
<gene>
    <name evidence="3" type="ORF">PHISCL_06958</name>
</gene>
<sequence length="250" mass="29166">MNVTVDPNEDSEWNDILRKHGIIPEKPPDPEPIIQEALVEAEKKAHDNRLEDKDLDELDALEDEEDEEFLEQYRKKRLAELSTLQTSSKYNQVYPLQKPDYAREVTDASNETFVLVNLTSSLAGNVESRVLSELWRQLAPKFGDIKFCEIRADLCIEGYPERNMPTILVYRDGEIRRQVITLRDLRGVKTGIQDIEKMLVDLGAIKESDVRLKRKDEDEDDEEVRRRMIRNRGMMMMMMIGIEDKILRLS</sequence>
<evidence type="ECO:0000313" key="3">
    <source>
        <dbReference type="EMBL" id="RJE20713.1"/>
    </source>
</evidence>
<name>A0A3A2ZEF1_9EURO</name>
<evidence type="ECO:0000259" key="2">
    <source>
        <dbReference type="Pfam" id="PF02114"/>
    </source>
</evidence>
<dbReference type="PANTHER" id="PTHR45809">
    <property type="entry name" value="VIRAL IAP-ASSOCIATED FACTOR HOMOLOG"/>
    <property type="match status" value="1"/>
</dbReference>
<dbReference type="Gene3D" id="3.40.30.10">
    <property type="entry name" value="Glutaredoxin"/>
    <property type="match status" value="1"/>
</dbReference>